<dbReference type="NCBIfam" id="NF005495">
    <property type="entry name" value="PRK07109.1"/>
    <property type="match status" value="1"/>
</dbReference>
<reference evidence="7 8" key="1">
    <citation type="submission" date="2018-11" db="EMBL/GenBank/DDBJ databases">
        <title>Sequencing the genomes of 1000 actinobacteria strains.</title>
        <authorList>
            <person name="Klenk H.-P."/>
        </authorList>
    </citation>
    <scope>NUCLEOTIDE SEQUENCE [LARGE SCALE GENOMIC DNA]</scope>
    <source>
        <strain evidence="7 8">DSM 44781</strain>
    </source>
</reference>
<comment type="caution">
    <text evidence="7">The sequence shown here is derived from an EMBL/GenBank/DDBJ whole genome shotgun (WGS) entry which is preliminary data.</text>
</comment>
<keyword evidence="5" id="KW-0472">Membrane</keyword>
<keyword evidence="5" id="KW-1133">Transmembrane helix</keyword>
<evidence type="ECO:0000256" key="3">
    <source>
        <dbReference type="RuleBase" id="RU000363"/>
    </source>
</evidence>
<dbReference type="Pfam" id="PF00106">
    <property type="entry name" value="adh_short"/>
    <property type="match status" value="1"/>
</dbReference>
<evidence type="ECO:0000256" key="4">
    <source>
        <dbReference type="SAM" id="MobiDB-lite"/>
    </source>
</evidence>
<feature type="domain" description="Ketoreductase" evidence="6">
    <location>
        <begin position="3"/>
        <end position="187"/>
    </location>
</feature>
<dbReference type="InterPro" id="IPR020904">
    <property type="entry name" value="Sc_DH/Rdtase_CS"/>
</dbReference>
<feature type="compositionally biased region" description="Basic and acidic residues" evidence="4">
    <location>
        <begin position="281"/>
        <end position="296"/>
    </location>
</feature>
<dbReference type="AlphaFoldDB" id="A0A3N4S2I1"/>
<evidence type="ECO:0000256" key="2">
    <source>
        <dbReference type="ARBA" id="ARBA00023002"/>
    </source>
</evidence>
<dbReference type="SUPFAM" id="SSF51735">
    <property type="entry name" value="NAD(P)-binding Rossmann-fold domains"/>
    <property type="match status" value="1"/>
</dbReference>
<evidence type="ECO:0000256" key="5">
    <source>
        <dbReference type="SAM" id="Phobius"/>
    </source>
</evidence>
<dbReference type="GO" id="GO:0016020">
    <property type="term" value="C:membrane"/>
    <property type="evidence" value="ECO:0007669"/>
    <property type="project" value="TreeGrafter"/>
</dbReference>
<dbReference type="SMART" id="SM00822">
    <property type="entry name" value="PKS_KR"/>
    <property type="match status" value="1"/>
</dbReference>
<feature type="region of interest" description="Disordered" evidence="4">
    <location>
        <begin position="260"/>
        <end position="296"/>
    </location>
</feature>
<evidence type="ECO:0000313" key="7">
    <source>
        <dbReference type="EMBL" id="RPE37145.1"/>
    </source>
</evidence>
<accession>A0A3N4S2I1</accession>
<dbReference type="InterPro" id="IPR036291">
    <property type="entry name" value="NAD(P)-bd_dom_sf"/>
</dbReference>
<keyword evidence="2" id="KW-0560">Oxidoreductase</keyword>
<dbReference type="RefSeq" id="WP_123819915.1">
    <property type="nucleotide sequence ID" value="NZ_RKQG01000001.1"/>
</dbReference>
<dbReference type="EMBL" id="RKQG01000001">
    <property type="protein sequence ID" value="RPE37145.1"/>
    <property type="molecule type" value="Genomic_DNA"/>
</dbReference>
<dbReference type="Proteomes" id="UP000266906">
    <property type="component" value="Unassembled WGS sequence"/>
</dbReference>
<dbReference type="PROSITE" id="PS00061">
    <property type="entry name" value="ADH_SHORT"/>
    <property type="match status" value="1"/>
</dbReference>
<protein>
    <submittedName>
        <fullName evidence="7">NADP-dependent 3-hydroxy acid dehydrogenase YdfG</fullName>
    </submittedName>
</protein>
<sequence length="335" mass="35848">MTQTVVITGASAGIGRATAQLYGRRGANVVLLARGSTGLEAAAREVEQAGGTALAVPTDVADHEAVAAAAERAEDRFGPIDVWINVAFTSVFAPFDRISPEEFRRVTEVTYLGYVHGTMAALERMKPRGRGTIVQVGSALGARGIPLQSAYCGAKHAVNGFTESLRCELLHDRSGVRVTVVQMPAVNTPQFSWVLSRLPRHPQPVPPIYQPEVCARAVAYAADHPGRKQYWVGASTVATILGQKAAAPLLDRYLARTGYDSQQTGEQQDPDRPNNLWQPVDGEHGTDHGAHGVFDDRAHSRSPQLWASQRIGPLAALTGVLLGAAAGLAVARRRR</sequence>
<gene>
    <name evidence="7" type="ORF">EDD38_5542</name>
</gene>
<feature type="transmembrane region" description="Helical" evidence="5">
    <location>
        <begin position="311"/>
        <end position="331"/>
    </location>
</feature>
<proteinExistence type="inferred from homology"/>
<keyword evidence="5" id="KW-0812">Transmembrane</keyword>
<evidence type="ECO:0000313" key="8">
    <source>
        <dbReference type="Proteomes" id="UP000266906"/>
    </source>
</evidence>
<evidence type="ECO:0000256" key="1">
    <source>
        <dbReference type="ARBA" id="ARBA00006484"/>
    </source>
</evidence>
<dbReference type="InterPro" id="IPR057326">
    <property type="entry name" value="KR_dom"/>
</dbReference>
<dbReference type="GO" id="GO:0016491">
    <property type="term" value="F:oxidoreductase activity"/>
    <property type="evidence" value="ECO:0007669"/>
    <property type="project" value="UniProtKB-KW"/>
</dbReference>
<dbReference type="PRINTS" id="PR00080">
    <property type="entry name" value="SDRFAMILY"/>
</dbReference>
<keyword evidence="8" id="KW-1185">Reference proteome</keyword>
<organism evidence="7 8">
    <name type="scientific">Kitasatospora cineracea</name>
    <dbReference type="NCBI Taxonomy" id="88074"/>
    <lineage>
        <taxon>Bacteria</taxon>
        <taxon>Bacillati</taxon>
        <taxon>Actinomycetota</taxon>
        <taxon>Actinomycetes</taxon>
        <taxon>Kitasatosporales</taxon>
        <taxon>Streptomycetaceae</taxon>
        <taxon>Kitasatospora</taxon>
    </lineage>
</organism>
<dbReference type="PANTHER" id="PTHR44196:SF1">
    <property type="entry name" value="DEHYDROGENASE_REDUCTASE SDR FAMILY MEMBER 7B"/>
    <property type="match status" value="1"/>
</dbReference>
<dbReference type="PRINTS" id="PR00081">
    <property type="entry name" value="GDHRDH"/>
</dbReference>
<comment type="similarity">
    <text evidence="1 3">Belongs to the short-chain dehydrogenases/reductases (SDR) family.</text>
</comment>
<dbReference type="PANTHER" id="PTHR44196">
    <property type="entry name" value="DEHYDROGENASE/REDUCTASE SDR FAMILY MEMBER 7B"/>
    <property type="match status" value="1"/>
</dbReference>
<dbReference type="Gene3D" id="3.40.50.720">
    <property type="entry name" value="NAD(P)-binding Rossmann-like Domain"/>
    <property type="match status" value="1"/>
</dbReference>
<name>A0A3N4S2I1_9ACTN</name>
<dbReference type="InterPro" id="IPR002347">
    <property type="entry name" value="SDR_fam"/>
</dbReference>
<evidence type="ECO:0000259" key="6">
    <source>
        <dbReference type="SMART" id="SM00822"/>
    </source>
</evidence>